<dbReference type="KEGG" id="bvz:BRAD3257_1907"/>
<reference evidence="1 2" key="1">
    <citation type="submission" date="2018-03" db="EMBL/GenBank/DDBJ databases">
        <authorList>
            <person name="Gully D."/>
        </authorList>
    </citation>
    <scope>NUCLEOTIDE SEQUENCE [LARGE SCALE GENOMIC DNA]</scope>
    <source>
        <strain evidence="1">ORS3257</strain>
    </source>
</reference>
<sequence>MGARRVRRPTLKQRLVSALWYGGDALRVAVLLGHRTVRYRQRSLRSNLDLLKELPKRNRSREFMHIIVDDAERVCLKT</sequence>
<dbReference type="Proteomes" id="UP000246085">
    <property type="component" value="Chromosome BRAD3257"/>
</dbReference>
<dbReference type="AlphaFoldDB" id="A0A2U3PV65"/>
<proteinExistence type="predicted"/>
<organism evidence="1 2">
    <name type="scientific">Bradyrhizobium vignae</name>
    <dbReference type="NCBI Taxonomy" id="1549949"/>
    <lineage>
        <taxon>Bacteria</taxon>
        <taxon>Pseudomonadati</taxon>
        <taxon>Pseudomonadota</taxon>
        <taxon>Alphaproteobacteria</taxon>
        <taxon>Hyphomicrobiales</taxon>
        <taxon>Nitrobacteraceae</taxon>
        <taxon>Bradyrhizobium</taxon>
    </lineage>
</organism>
<evidence type="ECO:0000313" key="1">
    <source>
        <dbReference type="EMBL" id="SPP93016.1"/>
    </source>
</evidence>
<name>A0A2U3PV65_9BRAD</name>
<accession>A0A2U3PV65</accession>
<dbReference type="EMBL" id="LS398110">
    <property type="protein sequence ID" value="SPP93016.1"/>
    <property type="molecule type" value="Genomic_DNA"/>
</dbReference>
<protein>
    <submittedName>
        <fullName evidence="1">Uncharacterized protein</fullName>
    </submittedName>
</protein>
<gene>
    <name evidence="1" type="ORF">BRAD3257_1907</name>
</gene>
<evidence type="ECO:0000313" key="2">
    <source>
        <dbReference type="Proteomes" id="UP000246085"/>
    </source>
</evidence>